<keyword evidence="2" id="KW-0902">Two-component regulatory system</keyword>
<dbReference type="SMART" id="SM00862">
    <property type="entry name" value="Trans_reg_C"/>
    <property type="match status" value="1"/>
</dbReference>
<dbReference type="Gene3D" id="3.40.50.2300">
    <property type="match status" value="1"/>
</dbReference>
<dbReference type="PROSITE" id="PS51755">
    <property type="entry name" value="OMPR_PHOB"/>
    <property type="match status" value="1"/>
</dbReference>
<dbReference type="PANTHER" id="PTHR48111:SF76">
    <property type="entry name" value="TWO-COMPONENT RESPONSE REGULATOR"/>
    <property type="match status" value="1"/>
</dbReference>
<evidence type="ECO:0000256" key="1">
    <source>
        <dbReference type="ARBA" id="ARBA00022553"/>
    </source>
</evidence>
<dbReference type="GO" id="GO:0000156">
    <property type="term" value="F:phosphorelay response regulator activity"/>
    <property type="evidence" value="ECO:0007669"/>
    <property type="project" value="TreeGrafter"/>
</dbReference>
<dbReference type="Proteomes" id="UP001230466">
    <property type="component" value="Unassembled WGS sequence"/>
</dbReference>
<dbReference type="SMART" id="SM00448">
    <property type="entry name" value="REC"/>
    <property type="match status" value="1"/>
</dbReference>
<protein>
    <submittedName>
        <fullName evidence="10">Response regulator transcription factor</fullName>
    </submittedName>
</protein>
<feature type="modified residue" description="4-aspartylphosphate" evidence="6">
    <location>
        <position position="51"/>
    </location>
</feature>
<dbReference type="InterPro" id="IPR001789">
    <property type="entry name" value="Sig_transdc_resp-reg_receiver"/>
</dbReference>
<dbReference type="Gene3D" id="1.10.10.10">
    <property type="entry name" value="Winged helix-like DNA-binding domain superfamily/Winged helix DNA-binding domain"/>
    <property type="match status" value="1"/>
</dbReference>
<dbReference type="InterPro" id="IPR039420">
    <property type="entry name" value="WalR-like"/>
</dbReference>
<accession>A0AAW8CF08</accession>
<dbReference type="Gene3D" id="6.10.250.690">
    <property type="match status" value="1"/>
</dbReference>
<dbReference type="RefSeq" id="WP_211596897.1">
    <property type="nucleotide sequence ID" value="NZ_JAGRQI010000001.1"/>
</dbReference>
<evidence type="ECO:0000256" key="2">
    <source>
        <dbReference type="ARBA" id="ARBA00023012"/>
    </source>
</evidence>
<dbReference type="FunFam" id="1.10.10.10:FF:000005">
    <property type="entry name" value="Two-component system response regulator"/>
    <property type="match status" value="1"/>
</dbReference>
<dbReference type="PROSITE" id="PS50110">
    <property type="entry name" value="RESPONSE_REGULATORY"/>
    <property type="match status" value="1"/>
</dbReference>
<dbReference type="AlphaFoldDB" id="A0AAW8CF08"/>
<sequence>MKILLAEDDNTNGEYIHKGLTEQGYTIDWVKDGREALTACLYNEIDLAIIDRMMPELDGLSVVKALRSAKCDIPVIFLTALGDVDDRVEGLLAGGDDYIVKPFHLSELLARIVVLGRRPKATTDNTLLQVHDLTLNLLTREAHRQGQFIELAGKEFALLEILMQNAGHIITKTTLLEKVWDFNFNPGTTIIETHISNLRQKIDKPFDISLLHTVRNMGYCLRAPK</sequence>
<dbReference type="InterPro" id="IPR011006">
    <property type="entry name" value="CheY-like_superfamily"/>
</dbReference>
<reference evidence="10" key="1">
    <citation type="journal article" date="2023" name="Front. Microbiol.">
        <title>Phylogeography and host specificity of Pasteurellaceae pathogenic to sea-farmed fish in the north-east Atlantic.</title>
        <authorList>
            <person name="Gulla S."/>
            <person name="Colquhoun D.J."/>
            <person name="Olsen A.B."/>
            <person name="Spilsberg B."/>
            <person name="Lagesen K."/>
            <person name="Aakesson C.P."/>
            <person name="Strom S."/>
            <person name="Manji F."/>
            <person name="Birkbeck T.H."/>
            <person name="Nilsen H.K."/>
        </authorList>
    </citation>
    <scope>NUCLEOTIDE SEQUENCE</scope>
    <source>
        <strain evidence="10">VIB1234</strain>
    </source>
</reference>
<keyword evidence="5" id="KW-0804">Transcription</keyword>
<dbReference type="InterPro" id="IPR001867">
    <property type="entry name" value="OmpR/PhoB-type_DNA-bd"/>
</dbReference>
<organism evidence="10 11">
    <name type="scientific">Pasteurella atlantica</name>
    <dbReference type="NCBI Taxonomy" id="2827233"/>
    <lineage>
        <taxon>Bacteria</taxon>
        <taxon>Pseudomonadati</taxon>
        <taxon>Pseudomonadota</taxon>
        <taxon>Gammaproteobacteria</taxon>
        <taxon>Pasteurellales</taxon>
        <taxon>Pasteurellaceae</taxon>
        <taxon>Pasteurella</taxon>
    </lineage>
</organism>
<evidence type="ECO:0000256" key="4">
    <source>
        <dbReference type="ARBA" id="ARBA00023125"/>
    </source>
</evidence>
<dbReference type="SUPFAM" id="SSF52172">
    <property type="entry name" value="CheY-like"/>
    <property type="match status" value="1"/>
</dbReference>
<keyword evidence="1 6" id="KW-0597">Phosphoprotein</keyword>
<evidence type="ECO:0000256" key="7">
    <source>
        <dbReference type="PROSITE-ProRule" id="PRU01091"/>
    </source>
</evidence>
<evidence type="ECO:0000256" key="6">
    <source>
        <dbReference type="PROSITE-ProRule" id="PRU00169"/>
    </source>
</evidence>
<dbReference type="CDD" id="cd00383">
    <property type="entry name" value="trans_reg_C"/>
    <property type="match status" value="1"/>
</dbReference>
<dbReference type="GO" id="GO:0032993">
    <property type="term" value="C:protein-DNA complex"/>
    <property type="evidence" value="ECO:0007669"/>
    <property type="project" value="TreeGrafter"/>
</dbReference>
<dbReference type="EMBL" id="JASAYJ010000001">
    <property type="protein sequence ID" value="MDP8186234.1"/>
    <property type="molecule type" value="Genomic_DNA"/>
</dbReference>
<evidence type="ECO:0000256" key="3">
    <source>
        <dbReference type="ARBA" id="ARBA00023015"/>
    </source>
</evidence>
<dbReference type="Pfam" id="PF00486">
    <property type="entry name" value="Trans_reg_C"/>
    <property type="match status" value="1"/>
</dbReference>
<evidence type="ECO:0000313" key="11">
    <source>
        <dbReference type="Proteomes" id="UP001230466"/>
    </source>
</evidence>
<dbReference type="GO" id="GO:0000976">
    <property type="term" value="F:transcription cis-regulatory region binding"/>
    <property type="evidence" value="ECO:0007669"/>
    <property type="project" value="TreeGrafter"/>
</dbReference>
<dbReference type="PANTHER" id="PTHR48111">
    <property type="entry name" value="REGULATOR OF RPOS"/>
    <property type="match status" value="1"/>
</dbReference>
<dbReference type="Pfam" id="PF00072">
    <property type="entry name" value="Response_reg"/>
    <property type="match status" value="1"/>
</dbReference>
<feature type="domain" description="OmpR/PhoB-type" evidence="9">
    <location>
        <begin position="125"/>
        <end position="223"/>
    </location>
</feature>
<dbReference type="CDD" id="cd19935">
    <property type="entry name" value="REC_OmpR_CusR-like"/>
    <property type="match status" value="1"/>
</dbReference>
<name>A0AAW8CF08_9PAST</name>
<gene>
    <name evidence="10" type="ORF">QJU78_00350</name>
</gene>
<evidence type="ECO:0000259" key="8">
    <source>
        <dbReference type="PROSITE" id="PS50110"/>
    </source>
</evidence>
<comment type="caution">
    <text evidence="10">The sequence shown here is derived from an EMBL/GenBank/DDBJ whole genome shotgun (WGS) entry which is preliminary data.</text>
</comment>
<dbReference type="InterPro" id="IPR036388">
    <property type="entry name" value="WH-like_DNA-bd_sf"/>
</dbReference>
<feature type="domain" description="Response regulatory" evidence="8">
    <location>
        <begin position="2"/>
        <end position="116"/>
    </location>
</feature>
<keyword evidence="4 7" id="KW-0238">DNA-binding</keyword>
<proteinExistence type="predicted"/>
<evidence type="ECO:0000313" key="10">
    <source>
        <dbReference type="EMBL" id="MDP8186234.1"/>
    </source>
</evidence>
<dbReference type="GO" id="GO:0006355">
    <property type="term" value="P:regulation of DNA-templated transcription"/>
    <property type="evidence" value="ECO:0007669"/>
    <property type="project" value="InterPro"/>
</dbReference>
<evidence type="ECO:0000259" key="9">
    <source>
        <dbReference type="PROSITE" id="PS51755"/>
    </source>
</evidence>
<keyword evidence="3" id="KW-0805">Transcription regulation</keyword>
<evidence type="ECO:0000256" key="5">
    <source>
        <dbReference type="ARBA" id="ARBA00023163"/>
    </source>
</evidence>
<dbReference type="GO" id="GO:0005829">
    <property type="term" value="C:cytosol"/>
    <property type="evidence" value="ECO:0007669"/>
    <property type="project" value="TreeGrafter"/>
</dbReference>
<feature type="DNA-binding region" description="OmpR/PhoB-type" evidence="7">
    <location>
        <begin position="125"/>
        <end position="223"/>
    </location>
</feature>